<dbReference type="OMA" id="ILYIKAN"/>
<feature type="transmembrane region" description="Helical" evidence="1">
    <location>
        <begin position="40"/>
        <end position="64"/>
    </location>
</feature>
<gene>
    <name evidence="2" type="ORF">EM6_0790</name>
</gene>
<accession>A0A3G9FYL5</accession>
<dbReference type="Proteomes" id="UP000278756">
    <property type="component" value="Chromosome 1"/>
</dbReference>
<dbReference type="AlphaFoldDB" id="A0A3G9FYL5"/>
<keyword evidence="1" id="KW-0472">Membrane</keyword>
<reference evidence="3" key="2">
    <citation type="journal article" date="2017" name="Plant Physiol. Biochem.">
        <title>Differential oxidative and antioxidative response of duckweed Lemna minor toward plant growth promoting/inhibiting bacteria.</title>
        <authorList>
            <person name="Ishizawa H."/>
            <person name="Kuroda M."/>
            <person name="Morikawa M."/>
            <person name="Ike M."/>
        </authorList>
    </citation>
    <scope>NUCLEOTIDE SEQUENCE [LARGE SCALE GENOMIC DNA]</scope>
    <source>
        <strain evidence="3">M6</strain>
    </source>
</reference>
<dbReference type="RefSeq" id="WP_013478945.1">
    <property type="nucleotide sequence ID" value="NZ_AP018827.1"/>
</dbReference>
<feature type="transmembrane region" description="Helical" evidence="1">
    <location>
        <begin position="12"/>
        <end position="34"/>
    </location>
</feature>
<feature type="transmembrane region" description="Helical" evidence="1">
    <location>
        <begin position="76"/>
        <end position="96"/>
    </location>
</feature>
<evidence type="ECO:0000313" key="2">
    <source>
        <dbReference type="EMBL" id="BBF80212.1"/>
    </source>
</evidence>
<dbReference type="EMBL" id="AP018827">
    <property type="protein sequence ID" value="BBF80212.1"/>
    <property type="molecule type" value="Genomic_DNA"/>
</dbReference>
<feature type="transmembrane region" description="Helical" evidence="1">
    <location>
        <begin position="108"/>
        <end position="125"/>
    </location>
</feature>
<keyword evidence="1" id="KW-1133">Transmembrane helix</keyword>
<reference evidence="3" key="1">
    <citation type="journal article" date="2017" name="Biotechnol. Biofuels">
        <title>Evaluation of environmental bacterial communities as a factor affecting the growth of duckweed Lemna minor.</title>
        <authorList>
            <person name="Ishizawa H."/>
            <person name="Kuroda M."/>
            <person name="Morikawa M."/>
            <person name="Ike M."/>
        </authorList>
    </citation>
    <scope>NUCLEOTIDE SEQUENCE [LARGE SCALE GENOMIC DNA]</scope>
    <source>
        <strain evidence="3">M6</strain>
    </source>
</reference>
<keyword evidence="1" id="KW-0812">Transmembrane</keyword>
<organism evidence="2 3">
    <name type="scientific">Asticcacaulis excentricus</name>
    <dbReference type="NCBI Taxonomy" id="78587"/>
    <lineage>
        <taxon>Bacteria</taxon>
        <taxon>Pseudomonadati</taxon>
        <taxon>Pseudomonadota</taxon>
        <taxon>Alphaproteobacteria</taxon>
        <taxon>Caulobacterales</taxon>
        <taxon>Caulobacteraceae</taxon>
        <taxon>Asticcacaulis</taxon>
    </lineage>
</organism>
<evidence type="ECO:0000313" key="3">
    <source>
        <dbReference type="Proteomes" id="UP000278756"/>
    </source>
</evidence>
<evidence type="ECO:0000256" key="1">
    <source>
        <dbReference type="SAM" id="Phobius"/>
    </source>
</evidence>
<dbReference type="OrthoDB" id="119964at2"/>
<evidence type="ECO:0008006" key="4">
    <source>
        <dbReference type="Google" id="ProtNLM"/>
    </source>
</evidence>
<sequence>MNLKTPAAEYAIQMTLWMALYAGLLIGAILYIKANHPTGPLLYALAVLPALPIGGTIVTFLRFIERSDEFIRAMMVRRVLIAMGLTLFLSTVIGFIENFTETQLIERYLVYPMFWACFGLASPFIRGSK</sequence>
<proteinExistence type="predicted"/>
<name>A0A3G9FYL5_9CAUL</name>
<protein>
    <recommendedName>
        <fullName evidence="4">Transmembrane protein</fullName>
    </recommendedName>
</protein>